<dbReference type="STRING" id="523791.Kkor_0395"/>
<evidence type="ECO:0000256" key="1">
    <source>
        <dbReference type="SAM" id="SignalP"/>
    </source>
</evidence>
<dbReference type="SUPFAM" id="SSF141452">
    <property type="entry name" value="Hcp1-like"/>
    <property type="match status" value="1"/>
</dbReference>
<reference evidence="2 3" key="1">
    <citation type="journal article" date="2009" name="Stand. Genomic Sci.">
        <title>Complete genome sequence of Kangiella koreensis type strain (SW-125).</title>
        <authorList>
            <person name="Han C."/>
            <person name="Sikorski J."/>
            <person name="Lapidus A."/>
            <person name="Nolan M."/>
            <person name="Glavina Del Rio T."/>
            <person name="Tice H."/>
            <person name="Cheng J.F."/>
            <person name="Lucas S."/>
            <person name="Chen F."/>
            <person name="Copeland A."/>
            <person name="Ivanova N."/>
            <person name="Mavromatis K."/>
            <person name="Ovchinnikova G."/>
            <person name="Pati A."/>
            <person name="Bruce D."/>
            <person name="Goodwin L."/>
            <person name="Pitluck S."/>
            <person name="Chen A."/>
            <person name="Palaniappan K."/>
            <person name="Land M."/>
            <person name="Hauser L."/>
            <person name="Chang Y.J."/>
            <person name="Jeffries C.D."/>
            <person name="Chain P."/>
            <person name="Saunders E."/>
            <person name="Brettin T."/>
            <person name="Goker M."/>
            <person name="Tindall B.J."/>
            <person name="Bristow J."/>
            <person name="Eisen J.A."/>
            <person name="Markowitz V."/>
            <person name="Hugenholtz P."/>
            <person name="Kyrpides N.C."/>
            <person name="Klenk H.P."/>
            <person name="Detter J.C."/>
        </authorList>
    </citation>
    <scope>NUCLEOTIDE SEQUENCE [LARGE SCALE GENOMIC DNA]</scope>
    <source>
        <strain evidence="3">DSM 16069 / KCTC 12182 / SW-125</strain>
    </source>
</reference>
<evidence type="ECO:0008006" key="4">
    <source>
        <dbReference type="Google" id="ProtNLM"/>
    </source>
</evidence>
<dbReference type="Gene3D" id="2.30.110.20">
    <property type="entry name" value="Hcp1-like"/>
    <property type="match status" value="1"/>
</dbReference>
<gene>
    <name evidence="2" type="ordered locus">Kkor_0395</name>
</gene>
<dbReference type="AlphaFoldDB" id="C7R833"/>
<dbReference type="Pfam" id="PF05638">
    <property type="entry name" value="T6SS_HCP"/>
    <property type="match status" value="1"/>
</dbReference>
<dbReference type="InterPro" id="IPR008514">
    <property type="entry name" value="T6SS_Hcp"/>
</dbReference>
<feature type="chain" id="PRO_5002982226" description="Type VI secretion system effector, Hcp1 family" evidence="1">
    <location>
        <begin position="21"/>
        <end position="168"/>
    </location>
</feature>
<dbReference type="EMBL" id="CP001707">
    <property type="protein sequence ID" value="ACV25815.1"/>
    <property type="molecule type" value="Genomic_DNA"/>
</dbReference>
<dbReference type="eggNOG" id="COG3157">
    <property type="taxonomic scope" value="Bacteria"/>
</dbReference>
<dbReference type="RefSeq" id="WP_012800330.1">
    <property type="nucleotide sequence ID" value="NC_013166.1"/>
</dbReference>
<dbReference type="PANTHER" id="PTHR36152">
    <property type="entry name" value="CYTOPLASMIC PROTEIN-RELATED"/>
    <property type="match status" value="1"/>
</dbReference>
<dbReference type="OrthoDB" id="4865570at2"/>
<keyword evidence="3" id="KW-1185">Reference proteome</keyword>
<evidence type="ECO:0000313" key="3">
    <source>
        <dbReference type="Proteomes" id="UP000001231"/>
    </source>
</evidence>
<feature type="signal peptide" evidence="1">
    <location>
        <begin position="1"/>
        <end position="20"/>
    </location>
</feature>
<dbReference type="HOGENOM" id="CLU_112762_0_2_6"/>
<dbReference type="PANTHER" id="PTHR36152:SF5">
    <property type="entry name" value="PROTEIN HCP1"/>
    <property type="match status" value="1"/>
</dbReference>
<sequence length="168" mass="18193">MLKTSLICLSLLVIPQLANAASTAYLKIGDIKGESQRVDHEDEIDIISWSWGAESNRKAACIEDIKLVKYVDRSSPLLLLGQANQARYPTAVLSVRKDSGEAHLDYLVITMTNVQISRFDASGTAGDGIPTEAVSLTFDNLEYQYTVQADDHSAGEVVSATVSSGRCN</sequence>
<organism evidence="2 3">
    <name type="scientific">Kangiella koreensis (strain DSM 16069 / JCM 12317 / KCTC 12182 / SW-125)</name>
    <dbReference type="NCBI Taxonomy" id="523791"/>
    <lineage>
        <taxon>Bacteria</taxon>
        <taxon>Pseudomonadati</taxon>
        <taxon>Pseudomonadota</taxon>
        <taxon>Gammaproteobacteria</taxon>
        <taxon>Kangiellales</taxon>
        <taxon>Kangiellaceae</taxon>
        <taxon>Kangiella</taxon>
    </lineage>
</organism>
<dbReference type="Proteomes" id="UP000001231">
    <property type="component" value="Chromosome"/>
</dbReference>
<accession>C7R833</accession>
<protein>
    <recommendedName>
        <fullName evidence="4">Type VI secretion system effector, Hcp1 family</fullName>
    </recommendedName>
</protein>
<proteinExistence type="predicted"/>
<dbReference type="InterPro" id="IPR053165">
    <property type="entry name" value="HSI-I_assembly_Hcp1"/>
</dbReference>
<dbReference type="InterPro" id="IPR036624">
    <property type="entry name" value="Hcp1-lik_sf"/>
</dbReference>
<keyword evidence="1" id="KW-0732">Signal</keyword>
<dbReference type="KEGG" id="kko:Kkor_0395"/>
<name>C7R833_KANKD</name>
<evidence type="ECO:0000313" key="2">
    <source>
        <dbReference type="EMBL" id="ACV25815.1"/>
    </source>
</evidence>
<dbReference type="InParanoid" id="C7R833"/>